<comment type="caution">
    <text evidence="2">The sequence shown here is derived from an EMBL/GenBank/DDBJ whole genome shotgun (WGS) entry which is preliminary data.</text>
</comment>
<dbReference type="EMBL" id="ARYI01000009">
    <property type="protein sequence ID" value="KCZ92536.1"/>
    <property type="molecule type" value="Genomic_DNA"/>
</dbReference>
<reference evidence="2 3" key="1">
    <citation type="submission" date="2013-04" db="EMBL/GenBank/DDBJ databases">
        <title>Hyphomonas hirschiana VP5 Genome Sequencing.</title>
        <authorList>
            <person name="Lai Q."/>
            <person name="Shao Z."/>
        </authorList>
    </citation>
    <scope>NUCLEOTIDE SEQUENCE [LARGE SCALE GENOMIC DNA]</scope>
    <source>
        <strain evidence="2 3">VP5</strain>
    </source>
</reference>
<evidence type="ECO:0000313" key="2">
    <source>
        <dbReference type="EMBL" id="KCZ92536.1"/>
    </source>
</evidence>
<feature type="signal peptide" evidence="1">
    <location>
        <begin position="1"/>
        <end position="21"/>
    </location>
</feature>
<evidence type="ECO:0000313" key="3">
    <source>
        <dbReference type="Proteomes" id="UP000025061"/>
    </source>
</evidence>
<dbReference type="PATRIC" id="fig|1280951.3.peg.2251"/>
<evidence type="ECO:0008006" key="4">
    <source>
        <dbReference type="Google" id="ProtNLM"/>
    </source>
</evidence>
<organism evidence="2 3">
    <name type="scientific">Hyphomonas hirschiana VP5</name>
    <dbReference type="NCBI Taxonomy" id="1280951"/>
    <lineage>
        <taxon>Bacteria</taxon>
        <taxon>Pseudomonadati</taxon>
        <taxon>Pseudomonadota</taxon>
        <taxon>Alphaproteobacteria</taxon>
        <taxon>Hyphomonadales</taxon>
        <taxon>Hyphomonadaceae</taxon>
        <taxon>Hyphomonas</taxon>
    </lineage>
</organism>
<gene>
    <name evidence="2" type="ORF">HHI_11171</name>
</gene>
<evidence type="ECO:0000256" key="1">
    <source>
        <dbReference type="SAM" id="SignalP"/>
    </source>
</evidence>
<accession>A0A059FPW9</accession>
<keyword evidence="1" id="KW-0732">Signal</keyword>
<dbReference type="OrthoDB" id="9988591at2"/>
<keyword evidence="3" id="KW-1185">Reference proteome</keyword>
<dbReference type="Proteomes" id="UP000025061">
    <property type="component" value="Unassembled WGS sequence"/>
</dbReference>
<dbReference type="AlphaFoldDB" id="A0A059FPW9"/>
<protein>
    <recommendedName>
        <fullName evidence="4">Lipoprotein</fullName>
    </recommendedName>
</protein>
<proteinExistence type="predicted"/>
<sequence>MPVIRPLVLSVIVFGAVAATASANGASDVKACKAMAATLPPKQTDITRMTETRDAAAETVETAGTAWEDAETHRLVSSGHAATADQAKAAYDAAKQVLARRELALQASVSDYNDDIAVFNSRCAKK</sequence>
<name>A0A059FPW9_9PROT</name>
<dbReference type="RefSeq" id="WP_011646680.1">
    <property type="nucleotide sequence ID" value="NZ_ARYI01000009.1"/>
</dbReference>
<feature type="chain" id="PRO_5001573235" description="Lipoprotein" evidence="1">
    <location>
        <begin position="22"/>
        <end position="126"/>
    </location>
</feature>